<reference evidence="3" key="1">
    <citation type="journal article" date="2018" name="DNA Res.">
        <title>Multiple hybrid de novo genome assembly of finger millet, an orphan allotetraploid crop.</title>
        <authorList>
            <person name="Hatakeyama M."/>
            <person name="Aluri S."/>
            <person name="Balachadran M.T."/>
            <person name="Sivarajan S.R."/>
            <person name="Patrignani A."/>
            <person name="Gruter S."/>
            <person name="Poveda L."/>
            <person name="Shimizu-Inatsugi R."/>
            <person name="Baeten J."/>
            <person name="Francoijs K.J."/>
            <person name="Nataraja K.N."/>
            <person name="Reddy Y.A.N."/>
            <person name="Phadnis S."/>
            <person name="Ravikumar R.L."/>
            <person name="Schlapbach R."/>
            <person name="Sreeman S.M."/>
            <person name="Shimizu K.K."/>
        </authorList>
    </citation>
    <scope>NUCLEOTIDE SEQUENCE</scope>
</reference>
<reference evidence="3" key="2">
    <citation type="submission" date="2021-12" db="EMBL/GenBank/DDBJ databases">
        <title>Resequencing data analysis of finger millet.</title>
        <authorList>
            <person name="Hatakeyama M."/>
            <person name="Aluri S."/>
            <person name="Balachadran M.T."/>
            <person name="Sivarajan S.R."/>
            <person name="Poveda L."/>
            <person name="Shimizu-Inatsugi R."/>
            <person name="Schlapbach R."/>
            <person name="Sreeman S.M."/>
            <person name="Shimizu K.K."/>
        </authorList>
    </citation>
    <scope>NUCLEOTIDE SEQUENCE</scope>
</reference>
<dbReference type="Pfam" id="PF12274">
    <property type="entry name" value="DUF3615"/>
    <property type="match status" value="1"/>
</dbReference>
<comment type="caution">
    <text evidence="3">The sequence shown here is derived from an EMBL/GenBank/DDBJ whole genome shotgun (WGS) entry which is preliminary data.</text>
</comment>
<dbReference type="InterPro" id="IPR046527">
    <property type="entry name" value="PIR2-like_helical"/>
</dbReference>
<evidence type="ECO:0000313" key="4">
    <source>
        <dbReference type="Proteomes" id="UP001054889"/>
    </source>
</evidence>
<name>A0AAV5BV90_ELECO</name>
<dbReference type="InterPro" id="IPR022059">
    <property type="entry name" value="DUF3615"/>
</dbReference>
<keyword evidence="4" id="KW-1185">Reference proteome</keyword>
<dbReference type="Proteomes" id="UP001054889">
    <property type="component" value="Unassembled WGS sequence"/>
</dbReference>
<evidence type="ECO:0000259" key="1">
    <source>
        <dbReference type="Pfam" id="PF12274"/>
    </source>
</evidence>
<proteinExistence type="predicted"/>
<organism evidence="3 4">
    <name type="scientific">Eleusine coracana subsp. coracana</name>
    <dbReference type="NCBI Taxonomy" id="191504"/>
    <lineage>
        <taxon>Eukaryota</taxon>
        <taxon>Viridiplantae</taxon>
        <taxon>Streptophyta</taxon>
        <taxon>Embryophyta</taxon>
        <taxon>Tracheophyta</taxon>
        <taxon>Spermatophyta</taxon>
        <taxon>Magnoliopsida</taxon>
        <taxon>Liliopsida</taxon>
        <taxon>Poales</taxon>
        <taxon>Poaceae</taxon>
        <taxon>PACMAD clade</taxon>
        <taxon>Chloridoideae</taxon>
        <taxon>Cynodonteae</taxon>
        <taxon>Eleusininae</taxon>
        <taxon>Eleusine</taxon>
    </lineage>
</organism>
<evidence type="ECO:0000259" key="2">
    <source>
        <dbReference type="Pfam" id="PF20235"/>
    </source>
</evidence>
<dbReference type="PANTHER" id="PTHR33120:SF16">
    <property type="entry name" value="PIR2-LIKE HELICAL DOMAIN-CONTAINING PROTEIN"/>
    <property type="match status" value="1"/>
</dbReference>
<dbReference type="Pfam" id="PF20235">
    <property type="entry name" value="PIR2-like_helical"/>
    <property type="match status" value="1"/>
</dbReference>
<dbReference type="EMBL" id="BQKI01000003">
    <property type="protein sequence ID" value="GJM90313.1"/>
    <property type="molecule type" value="Genomic_DNA"/>
</dbReference>
<dbReference type="AlphaFoldDB" id="A0AAV5BV90"/>
<sequence length="306" mass="34766">MKEFRTHHHRGLLKAGYCYGPFDPVYNIIVNTIWYNTTFPTSQEFEVDMVCTMRHIESRSLNGLIAFLRASIPEVSEHEAMTYLLKSDLKLCRAIQMAKQEHQTPGSDEIRYKAAVNASSHPRSEEFLKVAIQTWPKVLSAVRSVMKASHLISSSATIHLSRLLGTRANLLESTLKLTKDALDMLSRYKKEFLTQQSIVRAKVEAALKKYGHAQGYSYELGLICVVNYRVGKKMDIRNSKQQYSHVNFWAIRENERRPTLFFAQFNNDEESANLDSICCPVPGLSTHDGQGSGFILWATLLFGIPS</sequence>
<evidence type="ECO:0000313" key="3">
    <source>
        <dbReference type="EMBL" id="GJM90313.1"/>
    </source>
</evidence>
<dbReference type="PANTHER" id="PTHR33120">
    <property type="entry name" value="EXPRESSED PROTEIN-RELATED"/>
    <property type="match status" value="1"/>
</dbReference>
<protein>
    <submittedName>
        <fullName evidence="3">Uncharacterized protein</fullName>
    </submittedName>
</protein>
<gene>
    <name evidence="3" type="primary">ga06580</name>
    <name evidence="3" type="ORF">PR202_ga06580</name>
</gene>
<feature type="domain" description="PIR2-like helical" evidence="2">
    <location>
        <begin position="3"/>
        <end position="98"/>
    </location>
</feature>
<accession>A0AAV5BV90</accession>
<feature type="domain" description="DUF3615" evidence="1">
    <location>
        <begin position="203"/>
        <end position="285"/>
    </location>
</feature>